<gene>
    <name evidence="7" type="ORF">RS24_00441</name>
</gene>
<evidence type="ECO:0000256" key="1">
    <source>
        <dbReference type="ARBA" id="ARBA00010815"/>
    </source>
</evidence>
<dbReference type="GO" id="GO:0008610">
    <property type="term" value="P:lipid biosynthetic process"/>
    <property type="evidence" value="ECO:0007669"/>
    <property type="project" value="InterPro"/>
</dbReference>
<dbReference type="PATRIC" id="fig|1397666.3.peg.398"/>
<dbReference type="PANTHER" id="PTHR43667">
    <property type="entry name" value="CYCLOPROPANE-FATTY-ACYL-PHOSPHOLIPID SYNTHASE"/>
    <property type="match status" value="1"/>
</dbReference>
<dbReference type="STRING" id="1397666.RS24_00441"/>
<reference evidence="7 8" key="1">
    <citation type="journal article" date="2014" name="FEMS Microbiol. Ecol.">
        <title>Genomic differentiation among two strains of the PS1 clade isolated from geographically separated marine habitats.</title>
        <authorList>
            <person name="Jimenez-Infante F."/>
            <person name="Ngugi D.K."/>
            <person name="Alam I."/>
            <person name="Rashid M."/>
            <person name="Baalawi W."/>
            <person name="Kamau A.A."/>
            <person name="Bajic V.B."/>
            <person name="Stingl U."/>
        </authorList>
    </citation>
    <scope>NUCLEOTIDE SEQUENCE [LARGE SCALE GENOMIC DNA]</scope>
    <source>
        <strain evidence="7 8">RS24</strain>
    </source>
</reference>
<dbReference type="CDD" id="cd02440">
    <property type="entry name" value="AdoMet_MTases"/>
    <property type="match status" value="1"/>
</dbReference>
<dbReference type="Pfam" id="PF02353">
    <property type="entry name" value="CMAS"/>
    <property type="match status" value="1"/>
</dbReference>
<proteinExistence type="inferred from homology"/>
<dbReference type="AlphaFoldDB" id="U2XQT4"/>
<name>U2XQT4_9PROT</name>
<keyword evidence="2" id="KW-0489">Methyltransferase</keyword>
<keyword evidence="8" id="KW-1185">Reference proteome</keyword>
<keyword evidence="5" id="KW-0443">Lipid metabolism</keyword>
<evidence type="ECO:0000256" key="6">
    <source>
        <dbReference type="PIRSR" id="PIRSR003085-1"/>
    </source>
</evidence>
<accession>U2XQT4</accession>
<evidence type="ECO:0000256" key="4">
    <source>
        <dbReference type="ARBA" id="ARBA00022691"/>
    </source>
</evidence>
<dbReference type="PANTHER" id="PTHR43667:SF2">
    <property type="entry name" value="FATTY ACID C-METHYL TRANSFERASE"/>
    <property type="match status" value="1"/>
</dbReference>
<evidence type="ECO:0000256" key="5">
    <source>
        <dbReference type="ARBA" id="ARBA00023098"/>
    </source>
</evidence>
<dbReference type="EMBL" id="AWXE01000001">
    <property type="protein sequence ID" value="ERL47487.1"/>
    <property type="molecule type" value="Genomic_DNA"/>
</dbReference>
<dbReference type="InterPro" id="IPR003333">
    <property type="entry name" value="CMAS"/>
</dbReference>
<comment type="similarity">
    <text evidence="1">Belongs to the CFA/CMAS family.</text>
</comment>
<comment type="caution">
    <text evidence="7">The sequence shown here is derived from an EMBL/GenBank/DDBJ whole genome shotgun (WGS) entry which is preliminary data.</text>
</comment>
<evidence type="ECO:0000313" key="7">
    <source>
        <dbReference type="EMBL" id="ERL47487.1"/>
    </source>
</evidence>
<dbReference type="GO" id="GO:0032259">
    <property type="term" value="P:methylation"/>
    <property type="evidence" value="ECO:0007669"/>
    <property type="project" value="UniProtKB-KW"/>
</dbReference>
<dbReference type="PIRSF" id="PIRSF003085">
    <property type="entry name" value="CMAS"/>
    <property type="match status" value="1"/>
</dbReference>
<evidence type="ECO:0000256" key="3">
    <source>
        <dbReference type="ARBA" id="ARBA00022679"/>
    </source>
</evidence>
<keyword evidence="3" id="KW-0808">Transferase</keyword>
<feature type="active site" evidence="6">
    <location>
        <position position="387"/>
    </location>
</feature>
<dbReference type="Gene3D" id="3.40.50.150">
    <property type="entry name" value="Vaccinia Virus protein VP39"/>
    <property type="match status" value="1"/>
</dbReference>
<dbReference type="SUPFAM" id="SSF53335">
    <property type="entry name" value="S-adenosyl-L-methionine-dependent methyltransferases"/>
    <property type="match status" value="1"/>
</dbReference>
<dbReference type="Proteomes" id="UP000016762">
    <property type="component" value="Unassembled WGS sequence"/>
</dbReference>
<dbReference type="RefSeq" id="WP_021776505.1">
    <property type="nucleotide sequence ID" value="NZ_AWXE01000001.1"/>
</dbReference>
<dbReference type="InterPro" id="IPR050723">
    <property type="entry name" value="CFA/CMAS"/>
</dbReference>
<dbReference type="InterPro" id="IPR029063">
    <property type="entry name" value="SAM-dependent_MTases_sf"/>
</dbReference>
<evidence type="ECO:0000313" key="8">
    <source>
        <dbReference type="Proteomes" id="UP000016762"/>
    </source>
</evidence>
<sequence length="410" mass="47628">MNSLSDNINLMPSKRTKVIANLMVYLLKNIRHGTIEMHWPDGKVETYQGKESMHLKGVLIVHDWDLFKQIVRTGAIGFAEGYLANYWSTPDISDLLEVLNLNLDEMQSHIGKNKIIKFMTRLSHILRPNSRSGSKKNIYEHYDLGNSFYEKWLDPSMTYSSAIFKNKKNSLETAQHEKYKSLAQSIDLKKEHHILEIGCGWGGFAEYAATHIGCRVTGLTISQAQYDYACDRIRKKGLSDRVNIKLQDYRDIQGDFDRIASIEMFEAVGEKYWPTFFTKVSSILKPGGKAGLQIITIDDKKFKTYRKNADFIQKYIFPGGMLPSKDALNDEFNKVHLKLQETVDFRLDYAETLARWRARFNEQWHEIKLMGFDERFKHMWEYYLAYCEAGFKTGTIDVSQFYLHKAKSNP</sequence>
<protein>
    <submittedName>
        <fullName evidence="7">ABC transporter nucleotide binding-ATPase protein</fullName>
    </submittedName>
</protein>
<organism evidence="7 8">
    <name type="scientific">Candidatus Micropelagius thuwalensis</name>
    <dbReference type="NCBI Taxonomy" id="1397666"/>
    <lineage>
        <taxon>Bacteria</taxon>
        <taxon>Pseudomonadati</taxon>
        <taxon>Pseudomonadota</taxon>
        <taxon>Alphaproteobacteria</taxon>
        <taxon>PS1 clade</taxon>
        <taxon>Candidatus Micropelagius</taxon>
    </lineage>
</organism>
<dbReference type="GO" id="GO:0008168">
    <property type="term" value="F:methyltransferase activity"/>
    <property type="evidence" value="ECO:0007669"/>
    <property type="project" value="UniProtKB-KW"/>
</dbReference>
<evidence type="ECO:0000256" key="2">
    <source>
        <dbReference type="ARBA" id="ARBA00022603"/>
    </source>
</evidence>
<dbReference type="OrthoDB" id="9782855at2"/>
<dbReference type="eggNOG" id="COG2230">
    <property type="taxonomic scope" value="Bacteria"/>
</dbReference>
<keyword evidence="4" id="KW-0949">S-adenosyl-L-methionine</keyword>